<reference evidence="8 9" key="1">
    <citation type="submission" date="2021-12" db="EMBL/GenBank/DDBJ databases">
        <title>Genome sequencing of bacteria with rrn-lacking chromosome and rrn-plasmid.</title>
        <authorList>
            <person name="Anda M."/>
            <person name="Iwasaki W."/>
        </authorList>
    </citation>
    <scope>NUCLEOTIDE SEQUENCE [LARGE SCALE GENOMIC DNA]</scope>
    <source>
        <strain evidence="8 9">NBRC 15940</strain>
    </source>
</reference>
<keyword evidence="3" id="KW-0732">Signal</keyword>
<comment type="similarity">
    <text evidence="2">Belongs to the SusD family.</text>
</comment>
<dbReference type="AlphaFoldDB" id="A0AAN4W1L5"/>
<keyword evidence="9" id="KW-1185">Reference proteome</keyword>
<dbReference type="GO" id="GO:0009279">
    <property type="term" value="C:cell outer membrane"/>
    <property type="evidence" value="ECO:0007669"/>
    <property type="project" value="UniProtKB-SubCell"/>
</dbReference>
<evidence type="ECO:0000313" key="8">
    <source>
        <dbReference type="EMBL" id="GJM64109.1"/>
    </source>
</evidence>
<dbReference type="SUPFAM" id="SSF48452">
    <property type="entry name" value="TPR-like"/>
    <property type="match status" value="1"/>
</dbReference>
<dbReference type="InterPro" id="IPR012944">
    <property type="entry name" value="SusD_RagB_dom"/>
</dbReference>
<evidence type="ECO:0000259" key="6">
    <source>
        <dbReference type="Pfam" id="PF07980"/>
    </source>
</evidence>
<comment type="subcellular location">
    <subcellularLocation>
        <location evidence="1">Cell outer membrane</location>
    </subcellularLocation>
</comment>
<dbReference type="InterPro" id="IPR011990">
    <property type="entry name" value="TPR-like_helical_dom_sf"/>
</dbReference>
<keyword evidence="5" id="KW-0998">Cell outer membrane</keyword>
<evidence type="ECO:0000313" key="9">
    <source>
        <dbReference type="Proteomes" id="UP001310022"/>
    </source>
</evidence>
<evidence type="ECO:0000256" key="4">
    <source>
        <dbReference type="ARBA" id="ARBA00023136"/>
    </source>
</evidence>
<protein>
    <submittedName>
        <fullName evidence="8">Membrane protein</fullName>
    </submittedName>
</protein>
<feature type="domain" description="RagB/SusD" evidence="6">
    <location>
        <begin position="323"/>
        <end position="534"/>
    </location>
</feature>
<dbReference type="Gene3D" id="1.25.40.390">
    <property type="match status" value="1"/>
</dbReference>
<dbReference type="RefSeq" id="WP_338239193.1">
    <property type="nucleotide sequence ID" value="NZ_BQKE01000004.1"/>
</dbReference>
<dbReference type="Proteomes" id="UP001310022">
    <property type="component" value="Unassembled WGS sequence"/>
</dbReference>
<dbReference type="EMBL" id="BQKE01000004">
    <property type="protein sequence ID" value="GJM64109.1"/>
    <property type="molecule type" value="Genomic_DNA"/>
</dbReference>
<dbReference type="Pfam" id="PF07980">
    <property type="entry name" value="SusD_RagB"/>
    <property type="match status" value="1"/>
</dbReference>
<evidence type="ECO:0000256" key="5">
    <source>
        <dbReference type="ARBA" id="ARBA00023237"/>
    </source>
</evidence>
<comment type="caution">
    <text evidence="8">The sequence shown here is derived from an EMBL/GenBank/DDBJ whole genome shotgun (WGS) entry which is preliminary data.</text>
</comment>
<sequence length="534" mass="60230">MNIKSLFFALVVGSLFLGGCQNWLDFDPTNAQTEDTFYKNRSDAYMALIAIYEPLRSDYTHSYHPLAMVSDILSDDMYAGGGSASDMLTWQNMARFRAIADEDTPRAMWKKNYRGISRANMLISKYEGIDFMESEVKDRDNFLGEATFLRGHYYYELLRFYENIPLILEPISGEDWQGMQQADPASVYAQVAQDMLDGIELMSESTPENGRLSQYAAKAELVKVFLFYTGFYNQSTLPVADGSSFSRADALAMAEDILNNSGATLMQNFAELFSIEGDFCKEVLFEIPFVDNGSGDWHDAKMGNMQCHMSGPRGYNSVNLLKGGWGFGIPTKDLARSFSHEDQRRTATLLSAQELMDAEGAGSFEASYTNTGYFAFKYSTHADREPISGSVELNWAQNYHYIRLADVYLMAAELQLAEGNAGKAMEYVNIIRERAGLAGLTSISQEDILQERRLELALEGHRYFDLLRQGLDYASNKISVTSYNMETNEDEPAMGDVGMESNYLVNFDRTKKGFFPIPRYELDLNPEFNQNAGY</sequence>
<dbReference type="PROSITE" id="PS51257">
    <property type="entry name" value="PROKAR_LIPOPROTEIN"/>
    <property type="match status" value="1"/>
</dbReference>
<evidence type="ECO:0000256" key="3">
    <source>
        <dbReference type="ARBA" id="ARBA00022729"/>
    </source>
</evidence>
<evidence type="ECO:0000259" key="7">
    <source>
        <dbReference type="Pfam" id="PF14322"/>
    </source>
</evidence>
<accession>A0AAN4W1L5</accession>
<keyword evidence="4" id="KW-0472">Membrane</keyword>
<evidence type="ECO:0000256" key="1">
    <source>
        <dbReference type="ARBA" id="ARBA00004442"/>
    </source>
</evidence>
<name>A0AAN4W1L5_9BACT</name>
<dbReference type="InterPro" id="IPR033985">
    <property type="entry name" value="SusD-like_N"/>
</dbReference>
<gene>
    <name evidence="8" type="ORF">PEDI_46610</name>
</gene>
<dbReference type="Pfam" id="PF14322">
    <property type="entry name" value="SusD-like_3"/>
    <property type="match status" value="1"/>
</dbReference>
<proteinExistence type="inferred from homology"/>
<organism evidence="8 9">
    <name type="scientific">Persicobacter diffluens</name>
    <dbReference type="NCBI Taxonomy" id="981"/>
    <lineage>
        <taxon>Bacteria</taxon>
        <taxon>Pseudomonadati</taxon>
        <taxon>Bacteroidota</taxon>
        <taxon>Cytophagia</taxon>
        <taxon>Cytophagales</taxon>
        <taxon>Persicobacteraceae</taxon>
        <taxon>Persicobacter</taxon>
    </lineage>
</organism>
<feature type="domain" description="SusD-like N-terminal" evidence="7">
    <location>
        <begin position="70"/>
        <end position="226"/>
    </location>
</feature>
<evidence type="ECO:0000256" key="2">
    <source>
        <dbReference type="ARBA" id="ARBA00006275"/>
    </source>
</evidence>